<sequence length="64" mass="7455">MTICDRRQRFALPVNRKPRRGLESGSPEPVRKLNYNIFQTQRQSSLGVLFQGSEQRKLRPMALP</sequence>
<organism evidence="1">
    <name type="scientific">Anopheles sinensis</name>
    <name type="common">Mosquito</name>
    <dbReference type="NCBI Taxonomy" id="74873"/>
    <lineage>
        <taxon>Eukaryota</taxon>
        <taxon>Metazoa</taxon>
        <taxon>Ecdysozoa</taxon>
        <taxon>Arthropoda</taxon>
        <taxon>Hexapoda</taxon>
        <taxon>Insecta</taxon>
        <taxon>Pterygota</taxon>
        <taxon>Neoptera</taxon>
        <taxon>Endopterygota</taxon>
        <taxon>Diptera</taxon>
        <taxon>Nematocera</taxon>
        <taxon>Culicoidea</taxon>
        <taxon>Culicidae</taxon>
        <taxon>Anophelinae</taxon>
        <taxon>Anopheles</taxon>
    </lineage>
</organism>
<dbReference type="EMBL" id="KE525397">
    <property type="protein sequence ID" value="KFB52550.1"/>
    <property type="molecule type" value="Genomic_DNA"/>
</dbReference>
<dbReference type="EnsemblMetazoa" id="ASIC020808-RA">
    <property type="protein sequence ID" value="ASIC020808-PA"/>
    <property type="gene ID" value="ASIC020808"/>
</dbReference>
<evidence type="ECO:0000313" key="1">
    <source>
        <dbReference type="EMBL" id="KFB52550.1"/>
    </source>
</evidence>
<dbReference type="EMBL" id="ATLV01025655">
    <property type="status" value="NOT_ANNOTATED_CDS"/>
    <property type="molecule type" value="Genomic_DNA"/>
</dbReference>
<evidence type="ECO:0000313" key="3">
    <source>
        <dbReference type="Proteomes" id="UP000030765"/>
    </source>
</evidence>
<gene>
    <name evidence="1" type="ORF">ZHAS_00020808</name>
</gene>
<keyword evidence="3" id="KW-1185">Reference proteome</keyword>
<reference evidence="1 3" key="1">
    <citation type="journal article" date="2014" name="BMC Genomics">
        <title>Genome sequence of Anopheles sinensis provides insight into genetics basis of mosquito competence for malaria parasites.</title>
        <authorList>
            <person name="Zhou D."/>
            <person name="Zhang D."/>
            <person name="Ding G."/>
            <person name="Shi L."/>
            <person name="Hou Q."/>
            <person name="Ye Y."/>
            <person name="Xu Y."/>
            <person name="Zhou H."/>
            <person name="Xiong C."/>
            <person name="Li S."/>
            <person name="Yu J."/>
            <person name="Hong S."/>
            <person name="Yu X."/>
            <person name="Zou P."/>
            <person name="Chen C."/>
            <person name="Chang X."/>
            <person name="Wang W."/>
            <person name="Lv Y."/>
            <person name="Sun Y."/>
            <person name="Ma L."/>
            <person name="Shen B."/>
            <person name="Zhu C."/>
        </authorList>
    </citation>
    <scope>NUCLEOTIDE SEQUENCE [LARGE SCALE GENOMIC DNA]</scope>
</reference>
<reference evidence="2" key="2">
    <citation type="submission" date="2020-05" db="UniProtKB">
        <authorList>
            <consortium name="EnsemblMetazoa"/>
        </authorList>
    </citation>
    <scope>IDENTIFICATION</scope>
</reference>
<evidence type="ECO:0000313" key="2">
    <source>
        <dbReference type="EnsemblMetazoa" id="ASIC020808-PA"/>
    </source>
</evidence>
<accession>A0A084WQQ6</accession>
<dbReference type="Proteomes" id="UP000030765">
    <property type="component" value="Unassembled WGS sequence"/>
</dbReference>
<name>A0A084WQQ6_ANOSI</name>
<proteinExistence type="predicted"/>
<dbReference type="AlphaFoldDB" id="A0A084WQQ6"/>
<dbReference type="VEuPathDB" id="VectorBase:ASIC020808"/>
<protein>
    <submittedName>
        <fullName evidence="1 2">Uncharacterized protein</fullName>
    </submittedName>
</protein>